<organism evidence="1 2">
    <name type="scientific">Alternaria gaisen</name>
    <dbReference type="NCBI Taxonomy" id="167740"/>
    <lineage>
        <taxon>Eukaryota</taxon>
        <taxon>Fungi</taxon>
        <taxon>Dikarya</taxon>
        <taxon>Ascomycota</taxon>
        <taxon>Pezizomycotina</taxon>
        <taxon>Dothideomycetes</taxon>
        <taxon>Pleosporomycetidae</taxon>
        <taxon>Pleosporales</taxon>
        <taxon>Pleosporineae</taxon>
        <taxon>Pleosporaceae</taxon>
        <taxon>Alternaria</taxon>
        <taxon>Alternaria sect. Alternaria</taxon>
    </lineage>
</organism>
<reference evidence="1 2" key="1">
    <citation type="journal article" date="2019" name="bioRxiv">
        <title>Genomics, evolutionary history and diagnostics of the Alternaria alternata species group including apple and Asian pear pathotypes.</title>
        <authorList>
            <person name="Armitage A.D."/>
            <person name="Cockerton H.M."/>
            <person name="Sreenivasaprasad S."/>
            <person name="Woodhall J.W."/>
            <person name="Lane C.R."/>
            <person name="Harrison R.J."/>
            <person name="Clarkson J.P."/>
        </authorList>
    </citation>
    <scope>NUCLEOTIDE SEQUENCE [LARGE SCALE GENOMIC DNA]</scope>
    <source>
        <strain evidence="1 2">FERA 650</strain>
    </source>
</reference>
<name>A0ACB6G2J4_9PLEO</name>
<comment type="caution">
    <text evidence="1">The sequence shown here is derived from an EMBL/GenBank/DDBJ whole genome shotgun (WGS) entry which is preliminary data.</text>
</comment>
<sequence length="240" mass="27467">MASLALRPANASEEAKSPAGVHDSTNGDAPAPVDEDVPMDDGIDESLLRDQLRQQQDERAQRLQAKNRRKRYLEVHPEYFSDSSLELADPLLYDRLIRRFQTASEREAEGRKKGFSGQMATDLWRAEAKKDALSQPDPNSLFTYNRGPQGQIVEEDKDDVPMTKEEGRAWWVDEMTQRFLRGGDEDFEYEKLVDKNPTYDDPEQERDLEDAYFDSMESDFDSDGEGKEKVLTGETGIQDY</sequence>
<keyword evidence="2" id="KW-1185">Reference proteome</keyword>
<evidence type="ECO:0000313" key="2">
    <source>
        <dbReference type="Proteomes" id="UP000293547"/>
    </source>
</evidence>
<evidence type="ECO:0000313" key="1">
    <source>
        <dbReference type="EMBL" id="KAB2110907.1"/>
    </source>
</evidence>
<dbReference type="Proteomes" id="UP000293547">
    <property type="component" value="Unassembled WGS sequence"/>
</dbReference>
<proteinExistence type="predicted"/>
<accession>A0ACB6G2J4</accession>
<protein>
    <submittedName>
        <fullName evidence="1">Uncharacterized protein</fullName>
    </submittedName>
</protein>
<dbReference type="EMBL" id="PDWZ02000001">
    <property type="protein sequence ID" value="KAB2110907.1"/>
    <property type="molecule type" value="Genomic_DNA"/>
</dbReference>
<gene>
    <name evidence="1" type="ORF">AG0111_0g954</name>
</gene>